<proteinExistence type="predicted"/>
<gene>
    <name evidence="1" type="ORF">TNCT_595231</name>
</gene>
<reference evidence="1" key="1">
    <citation type="submission" date="2020-07" db="EMBL/GenBank/DDBJ databases">
        <title>Multicomponent nature underlies the extraordinary mechanical properties of spider dragline silk.</title>
        <authorList>
            <person name="Kono N."/>
            <person name="Nakamura H."/>
            <person name="Mori M."/>
            <person name="Yoshida Y."/>
            <person name="Ohtoshi R."/>
            <person name="Malay A.D."/>
            <person name="Moran D.A.P."/>
            <person name="Tomita M."/>
            <person name="Numata K."/>
            <person name="Arakawa K."/>
        </authorList>
    </citation>
    <scope>NUCLEOTIDE SEQUENCE</scope>
</reference>
<dbReference type="Proteomes" id="UP000887116">
    <property type="component" value="Unassembled WGS sequence"/>
</dbReference>
<dbReference type="EMBL" id="BMAO01036542">
    <property type="protein sequence ID" value="GFR11433.1"/>
    <property type="molecule type" value="Genomic_DNA"/>
</dbReference>
<keyword evidence="2" id="KW-1185">Reference proteome</keyword>
<evidence type="ECO:0000313" key="2">
    <source>
        <dbReference type="Proteomes" id="UP000887116"/>
    </source>
</evidence>
<dbReference type="AlphaFoldDB" id="A0A8X6GVV2"/>
<comment type="caution">
    <text evidence="1">The sequence shown here is derived from an EMBL/GenBank/DDBJ whole genome shotgun (WGS) entry which is preliminary data.</text>
</comment>
<organism evidence="1 2">
    <name type="scientific">Trichonephila clavata</name>
    <name type="common">Joro spider</name>
    <name type="synonym">Nephila clavata</name>
    <dbReference type="NCBI Taxonomy" id="2740835"/>
    <lineage>
        <taxon>Eukaryota</taxon>
        <taxon>Metazoa</taxon>
        <taxon>Ecdysozoa</taxon>
        <taxon>Arthropoda</taxon>
        <taxon>Chelicerata</taxon>
        <taxon>Arachnida</taxon>
        <taxon>Araneae</taxon>
        <taxon>Araneomorphae</taxon>
        <taxon>Entelegynae</taxon>
        <taxon>Araneoidea</taxon>
        <taxon>Nephilidae</taxon>
        <taxon>Trichonephila</taxon>
    </lineage>
</organism>
<sequence>MSFQTFTRDFRQQRIEKTTQIFNTRKHQKNSSFEDLNKELGSLPYQKCHELMLRVQMCHRLLLRRMALQRKQSPRFREAIS</sequence>
<accession>A0A8X6GVV2</accession>
<protein>
    <submittedName>
        <fullName evidence="1">Uncharacterized protein</fullName>
    </submittedName>
</protein>
<evidence type="ECO:0000313" key="1">
    <source>
        <dbReference type="EMBL" id="GFR11433.1"/>
    </source>
</evidence>
<name>A0A8X6GVV2_TRICU</name>